<dbReference type="EMBL" id="BSOA01000008">
    <property type="protein sequence ID" value="GLQ87588.1"/>
    <property type="molecule type" value="Genomic_DNA"/>
</dbReference>
<proteinExistence type="predicted"/>
<protein>
    <submittedName>
        <fullName evidence="1">Uncharacterized protein</fullName>
    </submittedName>
</protein>
<reference evidence="2" key="1">
    <citation type="journal article" date="2019" name="Int. J. Syst. Evol. Microbiol.">
        <title>The Global Catalogue of Microorganisms (GCM) 10K type strain sequencing project: providing services to taxonomists for standard genome sequencing and annotation.</title>
        <authorList>
            <consortium name="The Broad Institute Genomics Platform"/>
            <consortium name="The Broad Institute Genome Sequencing Center for Infectious Disease"/>
            <person name="Wu L."/>
            <person name="Ma J."/>
        </authorList>
    </citation>
    <scope>NUCLEOTIDE SEQUENCE [LARGE SCALE GENOMIC DNA]</scope>
    <source>
        <strain evidence="2">NBRC 111981</strain>
    </source>
</reference>
<accession>A0ABQ5X7N5</accession>
<evidence type="ECO:0000313" key="2">
    <source>
        <dbReference type="Proteomes" id="UP001156627"/>
    </source>
</evidence>
<keyword evidence="2" id="KW-1185">Reference proteome</keyword>
<organism evidence="1 2">
    <name type="scientific">Dyella flagellata</name>
    <dbReference type="NCBI Taxonomy" id="1867833"/>
    <lineage>
        <taxon>Bacteria</taxon>
        <taxon>Pseudomonadati</taxon>
        <taxon>Pseudomonadota</taxon>
        <taxon>Gammaproteobacteria</taxon>
        <taxon>Lysobacterales</taxon>
        <taxon>Rhodanobacteraceae</taxon>
        <taxon>Dyella</taxon>
    </lineage>
</organism>
<gene>
    <name evidence="1" type="ORF">GCM10007898_11540</name>
</gene>
<evidence type="ECO:0000313" key="1">
    <source>
        <dbReference type="EMBL" id="GLQ87588.1"/>
    </source>
</evidence>
<dbReference type="Proteomes" id="UP001156627">
    <property type="component" value="Unassembled WGS sequence"/>
</dbReference>
<sequence>MHENIRAIVAADEAETLGIVEPFDGTDLTIRHVAHSKTQVFKQRDSTTARGSLLTGVLRKTQGVSDEADRDRLHRVT</sequence>
<name>A0ABQ5X7N5_9GAMM</name>
<comment type="caution">
    <text evidence="1">The sequence shown here is derived from an EMBL/GenBank/DDBJ whole genome shotgun (WGS) entry which is preliminary data.</text>
</comment>